<gene>
    <name evidence="1" type="ORF">Vbra_15404</name>
</gene>
<dbReference type="EMBL" id="CDMY01000436">
    <property type="protein sequence ID" value="CEM12678.1"/>
    <property type="molecule type" value="Genomic_DNA"/>
</dbReference>
<dbReference type="InParanoid" id="A0A0G4FHW6"/>
<evidence type="ECO:0000313" key="2">
    <source>
        <dbReference type="Proteomes" id="UP000041254"/>
    </source>
</evidence>
<accession>A0A0G4FHW6</accession>
<name>A0A0G4FHW6_VITBC</name>
<protein>
    <submittedName>
        <fullName evidence="1">Uncharacterized protein</fullName>
    </submittedName>
</protein>
<sequence length="98" mass="11726">MSQAPPEHLMAAEELRHIFSYSPPWELGQQRLNKDIMAHAPAHYTHLSIDWDDQTTRSLWEKMPDSAARQWGERAVNLKELLVRFPRGFSRWRRTTWR</sequence>
<dbReference type="Proteomes" id="UP000041254">
    <property type="component" value="Unassembled WGS sequence"/>
</dbReference>
<keyword evidence="2" id="KW-1185">Reference proteome</keyword>
<evidence type="ECO:0000313" key="1">
    <source>
        <dbReference type="EMBL" id="CEM12678.1"/>
    </source>
</evidence>
<proteinExistence type="predicted"/>
<dbReference type="VEuPathDB" id="CryptoDB:Vbra_15404"/>
<reference evidence="1 2" key="1">
    <citation type="submission" date="2014-11" db="EMBL/GenBank/DDBJ databases">
        <authorList>
            <person name="Zhu J."/>
            <person name="Qi W."/>
            <person name="Song R."/>
        </authorList>
    </citation>
    <scope>NUCLEOTIDE SEQUENCE [LARGE SCALE GENOMIC DNA]</scope>
</reference>
<organism evidence="1 2">
    <name type="scientific">Vitrella brassicaformis (strain CCMP3155)</name>
    <dbReference type="NCBI Taxonomy" id="1169540"/>
    <lineage>
        <taxon>Eukaryota</taxon>
        <taxon>Sar</taxon>
        <taxon>Alveolata</taxon>
        <taxon>Colpodellida</taxon>
        <taxon>Vitrellaceae</taxon>
        <taxon>Vitrella</taxon>
    </lineage>
</organism>
<dbReference type="AlphaFoldDB" id="A0A0G4FHW6"/>